<feature type="transmembrane region" description="Helical" evidence="14">
    <location>
        <begin position="42"/>
        <end position="63"/>
    </location>
</feature>
<dbReference type="Pfam" id="PF02518">
    <property type="entry name" value="HATPase_c"/>
    <property type="match status" value="1"/>
</dbReference>
<proteinExistence type="predicted"/>
<evidence type="ECO:0000256" key="13">
    <source>
        <dbReference type="ARBA" id="ARBA00042987"/>
    </source>
</evidence>
<dbReference type="SUPFAM" id="SSF47384">
    <property type="entry name" value="Homodimeric domain of signal transducing histidine kinase"/>
    <property type="match status" value="1"/>
</dbReference>
<dbReference type="SMART" id="SM00387">
    <property type="entry name" value="HATPase_c"/>
    <property type="match status" value="1"/>
</dbReference>
<evidence type="ECO:0000256" key="11">
    <source>
        <dbReference type="ARBA" id="ARBA00023012"/>
    </source>
</evidence>
<reference evidence="16 19" key="1">
    <citation type="submission" date="2016-01" db="EMBL/GenBank/DDBJ databases">
        <authorList>
            <person name="Mitreva M."/>
            <person name="Pepin K.H."/>
            <person name="Mihindukulasuriya K.A."/>
            <person name="Fulton R."/>
            <person name="Fronick C."/>
            <person name="O'Laughlin M."/>
            <person name="Miner T."/>
            <person name="Herter B."/>
            <person name="Rosa B.A."/>
            <person name="Cordes M."/>
            <person name="Tomlinson C."/>
            <person name="Wollam A."/>
            <person name="Palsikar V.B."/>
            <person name="Mardis E.R."/>
            <person name="Wilson R.K."/>
        </authorList>
    </citation>
    <scope>NUCLEOTIDE SEQUENCE [LARGE SCALE GENOMIC DNA]</scope>
    <source>
        <strain evidence="16 19">MJR7738</strain>
    </source>
</reference>
<dbReference type="InterPro" id="IPR003594">
    <property type="entry name" value="HATPase_dom"/>
</dbReference>
<evidence type="ECO:0000313" key="19">
    <source>
        <dbReference type="Proteomes" id="UP000070063"/>
    </source>
</evidence>
<keyword evidence="4" id="KW-1003">Cell membrane</keyword>
<dbReference type="Gene3D" id="3.30.565.10">
    <property type="entry name" value="Histidine kinase-like ATPase, C-terminal domain"/>
    <property type="match status" value="1"/>
</dbReference>
<organism evidence="18 20">
    <name type="scientific">Staphylococcus lugdunensis</name>
    <dbReference type="NCBI Taxonomy" id="28035"/>
    <lineage>
        <taxon>Bacteria</taxon>
        <taxon>Bacillati</taxon>
        <taxon>Bacillota</taxon>
        <taxon>Bacilli</taxon>
        <taxon>Bacillales</taxon>
        <taxon>Staphylococcaceae</taxon>
        <taxon>Staphylococcus</taxon>
    </lineage>
</organism>
<dbReference type="EC" id="2.7.13.3" evidence="3"/>
<protein>
    <recommendedName>
        <fullName evidence="3">histidine kinase</fullName>
        <ecNumber evidence="3">2.7.13.3</ecNumber>
    </recommendedName>
    <alternativeName>
        <fullName evidence="13">Glycopeptide resistance-associated protein S</fullName>
    </alternativeName>
</protein>
<evidence type="ECO:0000256" key="2">
    <source>
        <dbReference type="ARBA" id="ARBA00004651"/>
    </source>
</evidence>
<dbReference type="Proteomes" id="UP000325462">
    <property type="component" value="Chromosome"/>
</dbReference>
<dbReference type="PANTHER" id="PTHR45453:SF2">
    <property type="entry name" value="HISTIDINE KINASE"/>
    <property type="match status" value="1"/>
</dbReference>
<comment type="subcellular location">
    <subcellularLocation>
        <location evidence="2">Cell membrane</location>
        <topology evidence="2">Multi-pass membrane protein</topology>
    </subcellularLocation>
</comment>
<keyword evidence="11" id="KW-0902">Two-component regulatory system</keyword>
<evidence type="ECO:0000313" key="20">
    <source>
        <dbReference type="Proteomes" id="UP000293637"/>
    </source>
</evidence>
<dbReference type="AlphaFoldDB" id="A0A133Q155"/>
<dbReference type="InterPro" id="IPR005467">
    <property type="entry name" value="His_kinase_dom"/>
</dbReference>
<reference evidence="17 21" key="3">
    <citation type="submission" date="2019-07" db="EMBL/GenBank/DDBJ databases">
        <title>Comparative genome analysis of staphylococcus lugdunensis shows clonal complex-dependent diversity of the putative virulence factor, ess/type vii locus.</title>
        <authorList>
            <person name="Lebeurre J."/>
            <person name="Dahyot S."/>
            <person name="Diene S."/>
            <person name="Paulay A."/>
            <person name="Aubourg M."/>
            <person name="Argemi X."/>
            <person name="Giard J.-C."/>
            <person name="Tournier I."/>
            <person name="Francois P."/>
            <person name="Pestel-Caron M."/>
        </authorList>
    </citation>
    <scope>NUCLEOTIDE SEQUENCE [LARGE SCALE GENOMIC DNA]</scope>
    <source>
        <strain evidence="17 21">SL13</strain>
    </source>
</reference>
<keyword evidence="6 14" id="KW-0812">Transmembrane</keyword>
<evidence type="ECO:0000256" key="12">
    <source>
        <dbReference type="ARBA" id="ARBA00023136"/>
    </source>
</evidence>
<dbReference type="GO" id="GO:0004721">
    <property type="term" value="F:phosphoprotein phosphatase activity"/>
    <property type="evidence" value="ECO:0007669"/>
    <property type="project" value="TreeGrafter"/>
</dbReference>
<dbReference type="Proteomes" id="UP000070063">
    <property type="component" value="Unassembled WGS sequence"/>
</dbReference>
<dbReference type="GeneID" id="58090427"/>
<dbReference type="eggNOG" id="COG2205">
    <property type="taxonomic scope" value="Bacteria"/>
</dbReference>
<keyword evidence="9" id="KW-0067">ATP-binding</keyword>
<evidence type="ECO:0000256" key="7">
    <source>
        <dbReference type="ARBA" id="ARBA00022741"/>
    </source>
</evidence>
<dbReference type="SUPFAM" id="SSF55874">
    <property type="entry name" value="ATPase domain of HSP90 chaperone/DNA topoisomerase II/histidine kinase"/>
    <property type="match status" value="1"/>
</dbReference>
<evidence type="ECO:0000313" key="18">
    <source>
        <dbReference type="EMBL" id="TBW71933.1"/>
    </source>
</evidence>
<evidence type="ECO:0000259" key="15">
    <source>
        <dbReference type="PROSITE" id="PS50109"/>
    </source>
</evidence>
<keyword evidence="5" id="KW-0808">Transferase</keyword>
<evidence type="ECO:0000256" key="3">
    <source>
        <dbReference type="ARBA" id="ARBA00012438"/>
    </source>
</evidence>
<dbReference type="GO" id="GO:0005886">
    <property type="term" value="C:plasma membrane"/>
    <property type="evidence" value="ECO:0007669"/>
    <property type="project" value="UniProtKB-SubCell"/>
</dbReference>
<evidence type="ECO:0000256" key="5">
    <source>
        <dbReference type="ARBA" id="ARBA00022679"/>
    </source>
</evidence>
<keyword evidence="12 14" id="KW-0472">Membrane</keyword>
<keyword evidence="7" id="KW-0547">Nucleotide-binding</keyword>
<dbReference type="PRINTS" id="PR00344">
    <property type="entry name" value="BCTRLSENSOR"/>
</dbReference>
<dbReference type="GO" id="GO:0005524">
    <property type="term" value="F:ATP binding"/>
    <property type="evidence" value="ECO:0007669"/>
    <property type="project" value="UniProtKB-KW"/>
</dbReference>
<dbReference type="RefSeq" id="WP_002459808.1">
    <property type="nucleotide sequence ID" value="NZ_AP021848.1"/>
</dbReference>
<dbReference type="InterPro" id="IPR050351">
    <property type="entry name" value="BphY/WalK/GraS-like"/>
</dbReference>
<dbReference type="GO" id="GO:0016036">
    <property type="term" value="P:cellular response to phosphate starvation"/>
    <property type="evidence" value="ECO:0007669"/>
    <property type="project" value="TreeGrafter"/>
</dbReference>
<accession>A0A133Q155</accession>
<reference evidence="18 20" key="2">
    <citation type="journal article" date="2019" name="Sci. Transl. Med.">
        <title>Quorum sensing between bacterial species on the skin protects against epidermal injury in atopic dermatitis.</title>
        <authorList>
            <person name="Williams M.R."/>
        </authorList>
    </citation>
    <scope>NUCLEOTIDE SEQUENCE [LARGE SCALE GENOMIC DNA]</scope>
    <source>
        <strain evidence="18 20">E7</strain>
    </source>
</reference>
<evidence type="ECO:0000256" key="10">
    <source>
        <dbReference type="ARBA" id="ARBA00022989"/>
    </source>
</evidence>
<evidence type="ECO:0000256" key="1">
    <source>
        <dbReference type="ARBA" id="ARBA00000085"/>
    </source>
</evidence>
<feature type="domain" description="Histidine kinase" evidence="15">
    <location>
        <begin position="126"/>
        <end position="332"/>
    </location>
</feature>
<evidence type="ECO:0000256" key="9">
    <source>
        <dbReference type="ARBA" id="ARBA00022840"/>
    </source>
</evidence>
<dbReference type="InterPro" id="IPR036890">
    <property type="entry name" value="HATPase_C_sf"/>
</dbReference>
<gene>
    <name evidence="18" type="ORF">EQ812_08990</name>
    <name evidence="17" type="ORF">FO454_11990</name>
    <name evidence="16" type="ORF">HMPREF3225_02171</name>
</gene>
<dbReference type="PROSITE" id="PS50109">
    <property type="entry name" value="HIS_KIN"/>
    <property type="match status" value="1"/>
</dbReference>
<dbReference type="OMA" id="YEWLRIH"/>
<keyword evidence="10 14" id="KW-1133">Transmembrane helix</keyword>
<sequence length="346" mass="40897">MNNVKWFWLFIKTRKNWVLWFLFLNLMMLGISYIDYDISVDSMIYLVVLNIGMTAIFLLFAFLKEIKLYQHFYENKEIEEIKHKGLAESPFQEQIVDYLYRKLNLQKEKVTKQQHQIKVTEQSITEFVHDIKTPVTAMKLLIDQEQNQQRKQSLLYEWSRINEMLDKQLYLTRLESQNRDMYFEQVSLKRLVIDEIQLTRHISQAKGIGYNLSFDGNTMVYTDVKWCRMMIRQILSNSLKYSKNSDIHMSGYIKGEHVHLKIQDEGRGISQKDLPRIFDRGYTSTANRDETASSGMGLYLVDSVKAQLGIQIEVMSEIGKGTTFILIFPKQNEIMKRLSEVTKLSY</sequence>
<dbReference type="GO" id="GO:0000155">
    <property type="term" value="F:phosphorelay sensor kinase activity"/>
    <property type="evidence" value="ECO:0007669"/>
    <property type="project" value="InterPro"/>
</dbReference>
<dbReference type="STRING" id="28035.B6N84_10720"/>
<keyword evidence="21" id="KW-1185">Reference proteome</keyword>
<evidence type="ECO:0000313" key="21">
    <source>
        <dbReference type="Proteomes" id="UP000325462"/>
    </source>
</evidence>
<evidence type="ECO:0000256" key="8">
    <source>
        <dbReference type="ARBA" id="ARBA00022777"/>
    </source>
</evidence>
<evidence type="ECO:0000313" key="17">
    <source>
        <dbReference type="EMBL" id="QEX39587.1"/>
    </source>
</evidence>
<evidence type="ECO:0000256" key="4">
    <source>
        <dbReference type="ARBA" id="ARBA00022475"/>
    </source>
</evidence>
<dbReference type="EMBL" id="CP041722">
    <property type="protein sequence ID" value="QEX39587.1"/>
    <property type="molecule type" value="Genomic_DNA"/>
</dbReference>
<dbReference type="InterPro" id="IPR036097">
    <property type="entry name" value="HisK_dim/P_sf"/>
</dbReference>
<evidence type="ECO:0000313" key="16">
    <source>
        <dbReference type="EMBL" id="KXA36609.1"/>
    </source>
</evidence>
<feature type="transmembrane region" description="Helical" evidence="14">
    <location>
        <begin position="17"/>
        <end position="36"/>
    </location>
</feature>
<evidence type="ECO:0000256" key="14">
    <source>
        <dbReference type="SAM" id="Phobius"/>
    </source>
</evidence>
<comment type="catalytic activity">
    <reaction evidence="1">
        <text>ATP + protein L-histidine = ADP + protein N-phospho-L-histidine.</text>
        <dbReference type="EC" id="2.7.13.3"/>
    </reaction>
</comment>
<evidence type="ECO:0000256" key="6">
    <source>
        <dbReference type="ARBA" id="ARBA00022692"/>
    </source>
</evidence>
<dbReference type="Proteomes" id="UP000293637">
    <property type="component" value="Unassembled WGS sequence"/>
</dbReference>
<dbReference type="EMBL" id="SCHB01000005">
    <property type="protein sequence ID" value="TBW71933.1"/>
    <property type="molecule type" value="Genomic_DNA"/>
</dbReference>
<name>A0A133Q155_STALU</name>
<dbReference type="InterPro" id="IPR004358">
    <property type="entry name" value="Sig_transdc_His_kin-like_C"/>
</dbReference>
<dbReference type="PANTHER" id="PTHR45453">
    <property type="entry name" value="PHOSPHATE REGULON SENSOR PROTEIN PHOR"/>
    <property type="match status" value="1"/>
</dbReference>
<dbReference type="EMBL" id="LRQI01000090">
    <property type="protein sequence ID" value="KXA36609.1"/>
    <property type="molecule type" value="Genomic_DNA"/>
</dbReference>
<keyword evidence="8 18" id="KW-0418">Kinase</keyword>